<reference evidence="2 3" key="1">
    <citation type="submission" date="2018-07" db="EMBL/GenBank/DDBJ databases">
        <title>Genome sequencing of Runella.</title>
        <authorList>
            <person name="Baek M.-G."/>
            <person name="Yi H."/>
        </authorList>
    </citation>
    <scope>NUCLEOTIDE SEQUENCE [LARGE SCALE GENOMIC DNA]</scope>
    <source>
        <strain evidence="2 3">HYN0085</strain>
    </source>
</reference>
<dbReference type="InterPro" id="IPR016181">
    <property type="entry name" value="Acyl_CoA_acyltransferase"/>
</dbReference>
<dbReference type="EMBL" id="CP030850">
    <property type="protein sequence ID" value="AXE17064.1"/>
    <property type="molecule type" value="Genomic_DNA"/>
</dbReference>
<dbReference type="GO" id="GO:0016747">
    <property type="term" value="F:acyltransferase activity, transferring groups other than amino-acyl groups"/>
    <property type="evidence" value="ECO:0007669"/>
    <property type="project" value="InterPro"/>
</dbReference>
<dbReference type="CDD" id="cd04301">
    <property type="entry name" value="NAT_SF"/>
    <property type="match status" value="1"/>
</dbReference>
<proteinExistence type="predicted"/>
<dbReference type="AlphaFoldDB" id="A0A344TEJ3"/>
<organism evidence="2 3">
    <name type="scientific">Runella rosea</name>
    <dbReference type="NCBI Taxonomy" id="2259595"/>
    <lineage>
        <taxon>Bacteria</taxon>
        <taxon>Pseudomonadati</taxon>
        <taxon>Bacteroidota</taxon>
        <taxon>Cytophagia</taxon>
        <taxon>Cytophagales</taxon>
        <taxon>Spirosomataceae</taxon>
        <taxon>Runella</taxon>
    </lineage>
</organism>
<gene>
    <name evidence="2" type="ORF">DR864_04595</name>
</gene>
<keyword evidence="2" id="KW-0808">Transferase</keyword>
<dbReference type="KEGG" id="run:DR864_04595"/>
<dbReference type="PANTHER" id="PTHR43138">
    <property type="entry name" value="ACETYLTRANSFERASE, GNAT FAMILY"/>
    <property type="match status" value="1"/>
</dbReference>
<sequence>MVTIRPAEISDQDTVWEIIEPIIRAGDTYMYAPDSSREKMIALWFDSEKYTYVAEKGGQIVGTFFLKANQPDLGSHVVNAGYMVHPAYRGQGIAEQLCRYSLGEARSLGFKAMQFNCVISTNTVAVRLWQKCGFEIIGTLPKAFQHKELGLTDALVMYQWLD</sequence>
<dbReference type="PANTHER" id="PTHR43138:SF1">
    <property type="entry name" value="N-ACETYLTRANSFERASE ACA1"/>
    <property type="match status" value="1"/>
</dbReference>
<evidence type="ECO:0000259" key="1">
    <source>
        <dbReference type="PROSITE" id="PS51186"/>
    </source>
</evidence>
<dbReference type="OrthoDB" id="5319888at2"/>
<dbReference type="InterPro" id="IPR052742">
    <property type="entry name" value="Mito_N-acetyltransferase"/>
</dbReference>
<dbReference type="Gene3D" id="3.40.630.30">
    <property type="match status" value="1"/>
</dbReference>
<keyword evidence="3" id="KW-1185">Reference proteome</keyword>
<dbReference type="InterPro" id="IPR000182">
    <property type="entry name" value="GNAT_dom"/>
</dbReference>
<feature type="domain" description="N-acetyltransferase" evidence="1">
    <location>
        <begin position="2"/>
        <end position="162"/>
    </location>
</feature>
<protein>
    <submittedName>
        <fullName evidence="2">GNAT family N-acetyltransferase</fullName>
    </submittedName>
</protein>
<dbReference type="RefSeq" id="WP_114065850.1">
    <property type="nucleotide sequence ID" value="NZ_CP030850.1"/>
</dbReference>
<dbReference type="Pfam" id="PF00583">
    <property type="entry name" value="Acetyltransf_1"/>
    <property type="match status" value="1"/>
</dbReference>
<accession>A0A344TEJ3</accession>
<name>A0A344TEJ3_9BACT</name>
<dbReference type="SUPFAM" id="SSF55729">
    <property type="entry name" value="Acyl-CoA N-acyltransferases (Nat)"/>
    <property type="match status" value="1"/>
</dbReference>
<evidence type="ECO:0000313" key="2">
    <source>
        <dbReference type="EMBL" id="AXE17064.1"/>
    </source>
</evidence>
<evidence type="ECO:0000313" key="3">
    <source>
        <dbReference type="Proteomes" id="UP000251993"/>
    </source>
</evidence>
<dbReference type="Proteomes" id="UP000251993">
    <property type="component" value="Chromosome"/>
</dbReference>
<dbReference type="PROSITE" id="PS51186">
    <property type="entry name" value="GNAT"/>
    <property type="match status" value="1"/>
</dbReference>